<dbReference type="AlphaFoldDB" id="K9AMH7"/>
<dbReference type="InterPro" id="IPR012334">
    <property type="entry name" value="Pectin_lyas_fold"/>
</dbReference>
<name>K9AMH7_9STAP</name>
<evidence type="ECO:0000313" key="3">
    <source>
        <dbReference type="Proteomes" id="UP000009885"/>
    </source>
</evidence>
<dbReference type="PATRIC" id="fig|1229783.3.peg.961"/>
<dbReference type="Proteomes" id="UP000009885">
    <property type="component" value="Unassembled WGS sequence"/>
</dbReference>
<comment type="caution">
    <text evidence="2">The sequence shown here is derived from an EMBL/GenBank/DDBJ whole genome shotgun (WGS) entry which is preliminary data.</text>
</comment>
<dbReference type="RefSeq" id="WP_009383047.1">
    <property type="nucleotide sequence ID" value="NZ_AMSQ01000006.1"/>
</dbReference>
<keyword evidence="3" id="KW-1185">Reference proteome</keyword>
<sequence length="499" mass="55465">MDFDMMDSGQQHNHFVNTTHQQASQVSNNNESEGGNQLDPNSDVVTVEDFGAKGDYLKQDGSINPNYTNDTQAFKKAVEYATSHNKTLKLNHKNYYVDNIVFPEGNYDFSEGRLVVGKGANGSDFYNVKATSGAVIDKLDILVTAQFGSGRLLSLNGAVDVGDVNLKCTEKIDTSNDLFDAMVNISGENGKVGSIRTQNSDNHVMAFNARNWNIGEIKADTYIRGMYMRQCRDMYIGKYVATNRHPNAKWHAGDNGLLIEGCQNLHFRDTVVEDAGEHAIRLGGTRNSVYKQGNHTFDNITTRRSGGSGFKVFSGELDGTPEMVSHIKIGTLNVLDSRYKLPTLDNRDALHLEYCSDVDIDALKVNNESEDVSTSNGMYLSGVLRLNVENAEINHTSDHIAKMVNTQGKVNDIRLNHLTARDNKNGVLIDQRGETLRDIYLHNLDIEGYGDEHYAVVLFANTVRQPVVFDGTVRRNDEPKGAFYTNSKSDLIENNINEI</sequence>
<evidence type="ECO:0000313" key="2">
    <source>
        <dbReference type="EMBL" id="EKU48494.1"/>
    </source>
</evidence>
<proteinExistence type="predicted"/>
<dbReference type="InterPro" id="IPR006626">
    <property type="entry name" value="PbH1"/>
</dbReference>
<dbReference type="Gene3D" id="2.160.20.10">
    <property type="entry name" value="Single-stranded right-handed beta-helix, Pectin lyase-like"/>
    <property type="match status" value="1"/>
</dbReference>
<dbReference type="SMART" id="SM00710">
    <property type="entry name" value="PbH1"/>
    <property type="match status" value="4"/>
</dbReference>
<dbReference type="OrthoDB" id="9854543at2"/>
<evidence type="ECO:0008006" key="4">
    <source>
        <dbReference type="Google" id="ProtNLM"/>
    </source>
</evidence>
<dbReference type="SUPFAM" id="SSF51126">
    <property type="entry name" value="Pectin lyase-like"/>
    <property type="match status" value="1"/>
</dbReference>
<accession>K9AMH7</accession>
<reference evidence="2 3" key="1">
    <citation type="journal article" date="2013" name="Genome Announc.">
        <title>Genome Sequence of Staphylococcus massiliensis Strain S46, Isolated from the Surface of Healthy Human Skin.</title>
        <authorList>
            <person name="Srivastav R."/>
            <person name="Singh A."/>
            <person name="Jangir P.K."/>
            <person name="Kumari C."/>
            <person name="Muduli S."/>
            <person name="Sharma R."/>
        </authorList>
    </citation>
    <scope>NUCLEOTIDE SEQUENCE [LARGE SCALE GENOMIC DNA]</scope>
    <source>
        <strain evidence="2 3">S46</strain>
    </source>
</reference>
<feature type="region of interest" description="Disordered" evidence="1">
    <location>
        <begin position="20"/>
        <end position="43"/>
    </location>
</feature>
<gene>
    <name evidence="2" type="ORF">C273_04765</name>
</gene>
<dbReference type="EMBL" id="AMSQ01000006">
    <property type="protein sequence ID" value="EKU48494.1"/>
    <property type="molecule type" value="Genomic_DNA"/>
</dbReference>
<evidence type="ECO:0000256" key="1">
    <source>
        <dbReference type="SAM" id="MobiDB-lite"/>
    </source>
</evidence>
<organism evidence="2 3">
    <name type="scientific">Staphylococcus massiliensis S46</name>
    <dbReference type="NCBI Taxonomy" id="1229783"/>
    <lineage>
        <taxon>Bacteria</taxon>
        <taxon>Bacillati</taxon>
        <taxon>Bacillota</taxon>
        <taxon>Bacilli</taxon>
        <taxon>Bacillales</taxon>
        <taxon>Staphylococcaceae</taxon>
        <taxon>Staphylococcus</taxon>
    </lineage>
</organism>
<dbReference type="InterPro" id="IPR011050">
    <property type="entry name" value="Pectin_lyase_fold/virulence"/>
</dbReference>
<protein>
    <recommendedName>
        <fullName evidence="4">Pectate lyase superfamily protein domain-containing protein</fullName>
    </recommendedName>
</protein>